<name>A0A843X6F7_COLES</name>
<sequence>MGGRTEGADGFRLRADVGADVGEALNTCSAVHRKIGIGGNHGHPARGEMVTAQAGEKADAEASLYSGSNLDNHHSIPRQQFGGRGGGSGQQSPGGDDQDNGGSGGGNGDTN</sequence>
<dbReference type="Proteomes" id="UP000652761">
    <property type="component" value="Unassembled WGS sequence"/>
</dbReference>
<dbReference type="OrthoDB" id="680258at2759"/>
<dbReference type="PANTHER" id="PTHR36040:SF3">
    <property type="entry name" value="OS04G0188500 PROTEIN"/>
    <property type="match status" value="1"/>
</dbReference>
<proteinExistence type="predicted"/>
<protein>
    <submittedName>
        <fullName evidence="2">Uncharacterized protein</fullName>
    </submittedName>
</protein>
<reference evidence="2" key="1">
    <citation type="submission" date="2017-07" db="EMBL/GenBank/DDBJ databases">
        <title>Taro Niue Genome Assembly and Annotation.</title>
        <authorList>
            <person name="Atibalentja N."/>
            <person name="Keating K."/>
            <person name="Fields C.J."/>
        </authorList>
    </citation>
    <scope>NUCLEOTIDE SEQUENCE</scope>
    <source>
        <strain evidence="2">Niue_2</strain>
        <tissue evidence="2">Leaf</tissue>
    </source>
</reference>
<dbReference type="PANTHER" id="PTHR36040">
    <property type="entry name" value="OS04G0188500 PROTEIN"/>
    <property type="match status" value="1"/>
</dbReference>
<feature type="compositionally biased region" description="Gly residues" evidence="1">
    <location>
        <begin position="101"/>
        <end position="111"/>
    </location>
</feature>
<organism evidence="2 3">
    <name type="scientific">Colocasia esculenta</name>
    <name type="common">Wild taro</name>
    <name type="synonym">Arum esculentum</name>
    <dbReference type="NCBI Taxonomy" id="4460"/>
    <lineage>
        <taxon>Eukaryota</taxon>
        <taxon>Viridiplantae</taxon>
        <taxon>Streptophyta</taxon>
        <taxon>Embryophyta</taxon>
        <taxon>Tracheophyta</taxon>
        <taxon>Spermatophyta</taxon>
        <taxon>Magnoliopsida</taxon>
        <taxon>Liliopsida</taxon>
        <taxon>Araceae</taxon>
        <taxon>Aroideae</taxon>
        <taxon>Colocasieae</taxon>
        <taxon>Colocasia</taxon>
    </lineage>
</organism>
<evidence type="ECO:0000313" key="3">
    <source>
        <dbReference type="Proteomes" id="UP000652761"/>
    </source>
</evidence>
<evidence type="ECO:0000313" key="2">
    <source>
        <dbReference type="EMBL" id="MQM15431.1"/>
    </source>
</evidence>
<gene>
    <name evidence="2" type="ORF">Taro_048375</name>
</gene>
<accession>A0A843X6F7</accession>
<dbReference type="AlphaFoldDB" id="A0A843X6F7"/>
<dbReference type="EMBL" id="NMUH01006514">
    <property type="protein sequence ID" value="MQM15431.1"/>
    <property type="molecule type" value="Genomic_DNA"/>
</dbReference>
<keyword evidence="3" id="KW-1185">Reference proteome</keyword>
<feature type="region of interest" description="Disordered" evidence="1">
    <location>
        <begin position="37"/>
        <end position="111"/>
    </location>
</feature>
<evidence type="ECO:0000256" key="1">
    <source>
        <dbReference type="SAM" id="MobiDB-lite"/>
    </source>
</evidence>
<comment type="caution">
    <text evidence="2">The sequence shown here is derived from an EMBL/GenBank/DDBJ whole genome shotgun (WGS) entry which is preliminary data.</text>
</comment>